<feature type="compositionally biased region" description="Basic and acidic residues" evidence="8">
    <location>
        <begin position="420"/>
        <end position="449"/>
    </location>
</feature>
<evidence type="ECO:0000256" key="4">
    <source>
        <dbReference type="ARBA" id="ARBA00022722"/>
    </source>
</evidence>
<dbReference type="EMBL" id="CAVNYO010000104">
    <property type="protein sequence ID" value="CAK5265932.1"/>
    <property type="molecule type" value="Genomic_DNA"/>
</dbReference>
<dbReference type="GO" id="GO:0043137">
    <property type="term" value="P:DNA replication, removal of RNA primer"/>
    <property type="evidence" value="ECO:0007669"/>
    <property type="project" value="TreeGrafter"/>
</dbReference>
<evidence type="ECO:0000256" key="8">
    <source>
        <dbReference type="SAM" id="MobiDB-lite"/>
    </source>
</evidence>
<comment type="caution">
    <text evidence="10">The sequence shown here is derived from an EMBL/GenBank/DDBJ whole genome shotgun (WGS) entry which is preliminary data.</text>
</comment>
<evidence type="ECO:0000256" key="1">
    <source>
        <dbReference type="ARBA" id="ARBA00000077"/>
    </source>
</evidence>
<sequence length="463" mass="52814">MLDSLDEKWDPRKRQPEDYEHKMTPKETEAAGERTIDIDQRVTTTGNIADVFRIFTEEETNHSRTAPSREHAENPDKETIELEAYTDGSATKNGREGTEAGAGIYFEDDDRENKAIKVPNELGPSNQIAEMLAIKETIEICPPGAPIHIKTDSMYCVNGLTKSLQKWEDQGFFLAANGDLAKLTITKIRNRRARTRLTWVKGHAGIHGNEEADKLANEGRQKSQPDIIDTQVDRSLILPGAKLRAMTQLVAYKIIRKLKMKNDKYQDALDRRATRRNIEIAQQATEEEGNDPKGAATEAQIWAAIQHKDFSRSIRYFTWMLIHDGYKVGTHWSRIPGHEEKAHCKHCGPDLETSERDMEKKDGHRPAPKLRNGDGMRSHPTGKRRNVETLPHNSIGISPYDMEDKMRTRYTREGQCLCSRSREQMEESDKDETADRLHDDKHSKIRKEINPIFPGQEDVGKDP</sequence>
<evidence type="ECO:0000256" key="5">
    <source>
        <dbReference type="ARBA" id="ARBA00022723"/>
    </source>
</evidence>
<gene>
    <name evidence="10" type="ORF">MYCIT1_LOCUS7331</name>
</gene>
<dbReference type="GO" id="GO:0046872">
    <property type="term" value="F:metal ion binding"/>
    <property type="evidence" value="ECO:0007669"/>
    <property type="project" value="UniProtKB-KW"/>
</dbReference>
<keyword evidence="4" id="KW-0540">Nuclease</keyword>
<keyword evidence="7" id="KW-0378">Hydrolase</keyword>
<feature type="region of interest" description="Disordered" evidence="8">
    <location>
        <begin position="416"/>
        <end position="463"/>
    </location>
</feature>
<evidence type="ECO:0000256" key="2">
    <source>
        <dbReference type="ARBA" id="ARBA00005300"/>
    </source>
</evidence>
<evidence type="ECO:0000256" key="3">
    <source>
        <dbReference type="ARBA" id="ARBA00012180"/>
    </source>
</evidence>
<keyword evidence="5" id="KW-0479">Metal-binding</keyword>
<dbReference type="InterPro" id="IPR050092">
    <property type="entry name" value="RNase_H"/>
</dbReference>
<evidence type="ECO:0000256" key="6">
    <source>
        <dbReference type="ARBA" id="ARBA00022759"/>
    </source>
</evidence>
<reference evidence="10" key="1">
    <citation type="submission" date="2023-11" db="EMBL/GenBank/DDBJ databases">
        <authorList>
            <person name="De Vega J J."/>
            <person name="De Vega J J."/>
        </authorList>
    </citation>
    <scope>NUCLEOTIDE SEQUENCE</scope>
</reference>
<dbReference type="CDD" id="cd09280">
    <property type="entry name" value="RNase_HI_eukaryote_like"/>
    <property type="match status" value="1"/>
</dbReference>
<dbReference type="AlphaFoldDB" id="A0AAD2Q252"/>
<dbReference type="GO" id="GO:0003676">
    <property type="term" value="F:nucleic acid binding"/>
    <property type="evidence" value="ECO:0007669"/>
    <property type="project" value="InterPro"/>
</dbReference>
<feature type="compositionally biased region" description="Basic and acidic residues" evidence="8">
    <location>
        <begin position="341"/>
        <end position="377"/>
    </location>
</feature>
<evidence type="ECO:0000313" key="11">
    <source>
        <dbReference type="Proteomes" id="UP001295794"/>
    </source>
</evidence>
<proteinExistence type="inferred from homology"/>
<dbReference type="Proteomes" id="UP001295794">
    <property type="component" value="Unassembled WGS sequence"/>
</dbReference>
<dbReference type="PANTHER" id="PTHR10642">
    <property type="entry name" value="RIBONUCLEASE H1"/>
    <property type="match status" value="1"/>
</dbReference>
<feature type="domain" description="RNase H type-1" evidence="9">
    <location>
        <begin position="78"/>
        <end position="221"/>
    </location>
</feature>
<accession>A0AAD2Q252</accession>
<name>A0AAD2Q252_9AGAR</name>
<dbReference type="EC" id="3.1.26.4" evidence="3"/>
<keyword evidence="11" id="KW-1185">Reference proteome</keyword>
<dbReference type="InterPro" id="IPR012337">
    <property type="entry name" value="RNaseH-like_sf"/>
</dbReference>
<evidence type="ECO:0000256" key="7">
    <source>
        <dbReference type="ARBA" id="ARBA00022801"/>
    </source>
</evidence>
<dbReference type="Gene3D" id="3.30.420.10">
    <property type="entry name" value="Ribonuclease H-like superfamily/Ribonuclease H"/>
    <property type="match status" value="1"/>
</dbReference>
<dbReference type="PROSITE" id="PS50879">
    <property type="entry name" value="RNASE_H_1"/>
    <property type="match status" value="1"/>
</dbReference>
<keyword evidence="6" id="KW-0255">Endonuclease</keyword>
<protein>
    <recommendedName>
        <fullName evidence="3">ribonuclease H</fullName>
        <ecNumber evidence="3">3.1.26.4</ecNumber>
    </recommendedName>
</protein>
<feature type="region of interest" description="Disordered" evidence="8">
    <location>
        <begin position="1"/>
        <end position="36"/>
    </location>
</feature>
<dbReference type="InterPro" id="IPR036397">
    <property type="entry name" value="RNaseH_sf"/>
</dbReference>
<comment type="similarity">
    <text evidence="2">Belongs to the RNase H family.</text>
</comment>
<dbReference type="SUPFAM" id="SSF53098">
    <property type="entry name" value="Ribonuclease H-like"/>
    <property type="match status" value="1"/>
</dbReference>
<dbReference type="Pfam" id="PF00075">
    <property type="entry name" value="RNase_H"/>
    <property type="match status" value="1"/>
</dbReference>
<dbReference type="GO" id="GO:0004523">
    <property type="term" value="F:RNA-DNA hybrid ribonuclease activity"/>
    <property type="evidence" value="ECO:0007669"/>
    <property type="project" value="UniProtKB-EC"/>
</dbReference>
<evidence type="ECO:0000313" key="10">
    <source>
        <dbReference type="EMBL" id="CAK5265932.1"/>
    </source>
</evidence>
<organism evidence="10 11">
    <name type="scientific">Mycena citricolor</name>
    <dbReference type="NCBI Taxonomy" id="2018698"/>
    <lineage>
        <taxon>Eukaryota</taxon>
        <taxon>Fungi</taxon>
        <taxon>Dikarya</taxon>
        <taxon>Basidiomycota</taxon>
        <taxon>Agaricomycotina</taxon>
        <taxon>Agaricomycetes</taxon>
        <taxon>Agaricomycetidae</taxon>
        <taxon>Agaricales</taxon>
        <taxon>Marasmiineae</taxon>
        <taxon>Mycenaceae</taxon>
        <taxon>Mycena</taxon>
    </lineage>
</organism>
<comment type="catalytic activity">
    <reaction evidence="1">
        <text>Endonucleolytic cleavage to 5'-phosphomonoester.</text>
        <dbReference type="EC" id="3.1.26.4"/>
    </reaction>
</comment>
<feature type="region of interest" description="Disordered" evidence="8">
    <location>
        <begin position="341"/>
        <end position="400"/>
    </location>
</feature>
<evidence type="ECO:0000259" key="9">
    <source>
        <dbReference type="PROSITE" id="PS50879"/>
    </source>
</evidence>
<dbReference type="InterPro" id="IPR002156">
    <property type="entry name" value="RNaseH_domain"/>
</dbReference>
<dbReference type="PANTHER" id="PTHR10642:SF26">
    <property type="entry name" value="RIBONUCLEASE H1"/>
    <property type="match status" value="1"/>
</dbReference>